<proteinExistence type="predicted"/>
<dbReference type="EMBL" id="CAJPWZ010001418">
    <property type="protein sequence ID" value="CAG2214646.1"/>
    <property type="molecule type" value="Genomic_DNA"/>
</dbReference>
<feature type="region of interest" description="Disordered" evidence="1">
    <location>
        <begin position="209"/>
        <end position="232"/>
    </location>
</feature>
<comment type="caution">
    <text evidence="2">The sequence shown here is derived from an EMBL/GenBank/DDBJ whole genome shotgun (WGS) entry which is preliminary data.</text>
</comment>
<evidence type="ECO:0000313" key="3">
    <source>
        <dbReference type="Proteomes" id="UP000683360"/>
    </source>
</evidence>
<accession>A0A8S3S0M6</accession>
<dbReference type="PANTHER" id="PTHR46880">
    <property type="entry name" value="RAS-ASSOCIATING DOMAIN-CONTAINING PROTEIN"/>
    <property type="match status" value="1"/>
</dbReference>
<dbReference type="OrthoDB" id="6117985at2759"/>
<name>A0A8S3S0M6_MYTED</name>
<sequence length="246" mass="28814">MMLKVMSINVKLRNFANCKISYTDDNDIMNFLTDTISYINRRFENLKKEPLCLFRIFDISKWPFDVQQLALHGMHEIRKLMNEYLNEHFTEVEIDEILGQFTDFKVKCRHLKSENVVQVMSSYILQESVKDTAFAKLIECIMSISISTASCERGFSHMKTVKTTLRSTMTQYNLKNQLLVMNEGPELSQFKSDASIEHWLLSSETTRHFNHHKLPGPRSKDRNNQNLNIQDENDNAVFDVEFQKDA</sequence>
<protein>
    <recommendedName>
        <fullName evidence="4">HAT C-terminal dimerisation domain-containing protein</fullName>
    </recommendedName>
</protein>
<evidence type="ECO:0000313" key="2">
    <source>
        <dbReference type="EMBL" id="CAG2214646.1"/>
    </source>
</evidence>
<evidence type="ECO:0000256" key="1">
    <source>
        <dbReference type="SAM" id="MobiDB-lite"/>
    </source>
</evidence>
<gene>
    <name evidence="2" type="ORF">MEDL_28461</name>
</gene>
<evidence type="ECO:0008006" key="4">
    <source>
        <dbReference type="Google" id="ProtNLM"/>
    </source>
</evidence>
<dbReference type="AlphaFoldDB" id="A0A8S3S0M6"/>
<reference evidence="2" key="1">
    <citation type="submission" date="2021-03" db="EMBL/GenBank/DDBJ databases">
        <authorList>
            <person name="Bekaert M."/>
        </authorList>
    </citation>
    <scope>NUCLEOTIDE SEQUENCE</scope>
</reference>
<organism evidence="2 3">
    <name type="scientific">Mytilus edulis</name>
    <name type="common">Blue mussel</name>
    <dbReference type="NCBI Taxonomy" id="6550"/>
    <lineage>
        <taxon>Eukaryota</taxon>
        <taxon>Metazoa</taxon>
        <taxon>Spiralia</taxon>
        <taxon>Lophotrochozoa</taxon>
        <taxon>Mollusca</taxon>
        <taxon>Bivalvia</taxon>
        <taxon>Autobranchia</taxon>
        <taxon>Pteriomorphia</taxon>
        <taxon>Mytilida</taxon>
        <taxon>Mytiloidea</taxon>
        <taxon>Mytilidae</taxon>
        <taxon>Mytilinae</taxon>
        <taxon>Mytilus</taxon>
    </lineage>
</organism>
<keyword evidence="3" id="KW-1185">Reference proteome</keyword>
<dbReference type="PANTHER" id="PTHR46880:SF5">
    <property type="entry name" value="DUF4371 DOMAIN-CONTAINING PROTEIN"/>
    <property type="match status" value="1"/>
</dbReference>
<dbReference type="Proteomes" id="UP000683360">
    <property type="component" value="Unassembled WGS sequence"/>
</dbReference>